<feature type="compositionally biased region" description="Basic residues" evidence="2">
    <location>
        <begin position="672"/>
        <end position="684"/>
    </location>
</feature>
<dbReference type="EMBL" id="WNYA01000002">
    <property type="protein sequence ID" value="KAG8584646.1"/>
    <property type="molecule type" value="Genomic_DNA"/>
</dbReference>
<gene>
    <name evidence="3" type="ORF">GDO81_004704</name>
</gene>
<dbReference type="PANTHER" id="PTHR31191">
    <property type="entry name" value="CENTROSOMAL PROTEIN CEP126"/>
    <property type="match status" value="1"/>
</dbReference>
<feature type="region of interest" description="Disordered" evidence="2">
    <location>
        <begin position="126"/>
        <end position="156"/>
    </location>
</feature>
<feature type="compositionally biased region" description="Basic and acidic residues" evidence="2">
    <location>
        <begin position="38"/>
        <end position="64"/>
    </location>
</feature>
<feature type="compositionally biased region" description="Polar residues" evidence="2">
    <location>
        <begin position="412"/>
        <end position="427"/>
    </location>
</feature>
<protein>
    <recommendedName>
        <fullName evidence="5">Centrosomal protein of 126 kDa</fullName>
    </recommendedName>
</protein>
<feature type="region of interest" description="Disordered" evidence="2">
    <location>
        <begin position="35"/>
        <end position="64"/>
    </location>
</feature>
<dbReference type="GO" id="GO:0097546">
    <property type="term" value="C:ciliary base"/>
    <property type="evidence" value="ECO:0007669"/>
    <property type="project" value="InterPro"/>
</dbReference>
<feature type="region of interest" description="Disordered" evidence="2">
    <location>
        <begin position="362"/>
        <end position="510"/>
    </location>
</feature>
<feature type="region of interest" description="Disordered" evidence="2">
    <location>
        <begin position="661"/>
        <end position="690"/>
    </location>
</feature>
<feature type="compositionally biased region" description="Low complexity" evidence="2">
    <location>
        <begin position="474"/>
        <end position="487"/>
    </location>
</feature>
<proteinExistence type="predicted"/>
<dbReference type="AlphaFoldDB" id="A0AAV7CHU5"/>
<keyword evidence="1" id="KW-0175">Coiled coil</keyword>
<evidence type="ECO:0000313" key="3">
    <source>
        <dbReference type="EMBL" id="KAG8584645.1"/>
    </source>
</evidence>
<feature type="compositionally biased region" description="Basic and acidic residues" evidence="2">
    <location>
        <begin position="428"/>
        <end position="437"/>
    </location>
</feature>
<evidence type="ECO:0008006" key="5">
    <source>
        <dbReference type="Google" id="ProtNLM"/>
    </source>
</evidence>
<evidence type="ECO:0000313" key="4">
    <source>
        <dbReference type="Proteomes" id="UP000824782"/>
    </source>
</evidence>
<dbReference type="Proteomes" id="UP000824782">
    <property type="component" value="Unassembled WGS sequence"/>
</dbReference>
<feature type="compositionally biased region" description="Polar residues" evidence="2">
    <location>
        <begin position="957"/>
        <end position="970"/>
    </location>
</feature>
<dbReference type="GO" id="GO:0005813">
    <property type="term" value="C:centrosome"/>
    <property type="evidence" value="ECO:0007669"/>
    <property type="project" value="InterPro"/>
</dbReference>
<dbReference type="GO" id="GO:1905515">
    <property type="term" value="P:non-motile cilium assembly"/>
    <property type="evidence" value="ECO:0007669"/>
    <property type="project" value="InterPro"/>
</dbReference>
<dbReference type="GO" id="GO:0007052">
    <property type="term" value="P:mitotic spindle organization"/>
    <property type="evidence" value="ECO:0007669"/>
    <property type="project" value="InterPro"/>
</dbReference>
<name>A0AAV7CHU5_ENGPU</name>
<comment type="caution">
    <text evidence="3">The sequence shown here is derived from an EMBL/GenBank/DDBJ whole genome shotgun (WGS) entry which is preliminary data.</text>
</comment>
<dbReference type="Pfam" id="PF15352">
    <property type="entry name" value="K1377"/>
    <property type="match status" value="4"/>
</dbReference>
<organism evidence="3 4">
    <name type="scientific">Engystomops pustulosus</name>
    <name type="common">Tungara frog</name>
    <name type="synonym">Physalaemus pustulosus</name>
    <dbReference type="NCBI Taxonomy" id="76066"/>
    <lineage>
        <taxon>Eukaryota</taxon>
        <taxon>Metazoa</taxon>
        <taxon>Chordata</taxon>
        <taxon>Craniata</taxon>
        <taxon>Vertebrata</taxon>
        <taxon>Euteleostomi</taxon>
        <taxon>Amphibia</taxon>
        <taxon>Batrachia</taxon>
        <taxon>Anura</taxon>
        <taxon>Neobatrachia</taxon>
        <taxon>Hyloidea</taxon>
        <taxon>Leptodactylidae</taxon>
        <taxon>Leiuperinae</taxon>
        <taxon>Engystomops</taxon>
    </lineage>
</organism>
<feature type="region of interest" description="Disordered" evidence="2">
    <location>
        <begin position="928"/>
        <end position="970"/>
    </location>
</feature>
<dbReference type="PANTHER" id="PTHR31191:SF4">
    <property type="entry name" value="CENTROSOMAL PROTEIN OF 126 KDA"/>
    <property type="match status" value="1"/>
</dbReference>
<keyword evidence="4" id="KW-1185">Reference proteome</keyword>
<dbReference type="GO" id="GO:0030496">
    <property type="term" value="C:midbody"/>
    <property type="evidence" value="ECO:0007669"/>
    <property type="project" value="TreeGrafter"/>
</dbReference>
<evidence type="ECO:0000256" key="1">
    <source>
        <dbReference type="SAM" id="Coils"/>
    </source>
</evidence>
<dbReference type="EMBL" id="WNYA01000002">
    <property type="protein sequence ID" value="KAG8584645.1"/>
    <property type="molecule type" value="Genomic_DNA"/>
</dbReference>
<evidence type="ECO:0000256" key="2">
    <source>
        <dbReference type="SAM" id="MobiDB-lite"/>
    </source>
</evidence>
<dbReference type="GO" id="GO:0031122">
    <property type="term" value="P:cytoplasmic microtubule organization"/>
    <property type="evidence" value="ECO:0007669"/>
    <property type="project" value="InterPro"/>
</dbReference>
<reference evidence="3" key="1">
    <citation type="thesis" date="2020" institute="ProQuest LLC" country="789 East Eisenhower Parkway, Ann Arbor, MI, USA">
        <title>Comparative Genomics and Chromosome Evolution.</title>
        <authorList>
            <person name="Mudd A.B."/>
        </authorList>
    </citation>
    <scope>NUCLEOTIDE SEQUENCE</scope>
    <source>
        <strain evidence="3">237g6f4</strain>
        <tissue evidence="3">Blood</tissue>
    </source>
</reference>
<sequence length="1087" mass="121500">MLSRAYSNQKSQAEIDLEEERQALLEDQKVIRQRARKLSVETNRRRKALEEKQREEEQKEQKFREEVLQQRKLKLQEATEKFQRAHLPPSQRRRPAYTIHKRPTPKLEDALDQIQGSIPSTYYYVSSHRSPNNTRTSDQSSNFSSIGHSTWPRKQQPSAKLDLERIFLDRSALQADSNQLYFQHRLEEAQRLLEEQHLSNLQNFHQEVEQLTREDSLSSLDSLDENIETVKEENSSVISSDPLHKALAEISSPSINGGYYNTGNGVSGLNNQTSLLQPSQTSFEEMIVEKPFLMGGDESFPQNGFQHRMMDTLTRNGKMHPVSTYSFSVSNQDVSPVPQVTENKLSPFDRDNATSNFVVRPSRAWATPDPPPRETIQISVPHDNKDTTQHPGLATKPTMTQPLATPVVVPFPQSSPGSCQYNVSTDLKPSKHSDKTHSTSSVSDPEILTNMYNTQFHSIKNGHGKPAVINIRESPPQQKSSSPSQSSRGDSGVIPDPKSHQNGTILPLDDPDLALSTIYRKVRINSAGKEGKKLLKSILKKGSKYENGYTRAMGLSKMVLMGDRSSLRDSVELLKEKEHKKTNNKKLRWLDEIMGGEDEPGMNGTTKKSPVETSAATHFKENDLVHTMSQNGQTGPTSVFSTGYHFTKQAWMASKDEEANSVGHMHTVRSPPKTKTRVVRRPKSARTPSVVHRNRKGIIIRPQSATEANKIARSQGKIMTPHPPPRPTAESNNNREAMVKAKPGNTNNSQVNNVVSSTTHVINKDNMSYQTGPPFSGSTQTIQTYFPSDPDNSSKAALTLNSERVLALQESLPAPAKRQPIFGENGLRLDHTPTDEEIALLWQGVRSALTHKNAATGDFRAGDLPSNLQHARANLSHIVIDGATLNNWKSLSRINGCFSPINNGYVTLARRKQILDSNENKRRALLEQRKGRPASAGLRPSQNVNTMKISPLPSAQEPGQTHNGALSGEVSESTAQFMLAENLVETSATDGEILAAMQEMKANKPRAPQTALSIEEQRLLQSLDRLNQRLQNVQETTMKPSTTMNGFHPKSPLKIHQFPPQAAEHMTQAQKYRSLSADPRNRLQRRY</sequence>
<feature type="coiled-coil region" evidence="1">
    <location>
        <begin position="194"/>
        <end position="233"/>
    </location>
</feature>
<dbReference type="InterPro" id="IPR028257">
    <property type="entry name" value="CEP126"/>
</dbReference>
<accession>A0AAV7CHU5</accession>